<sequence>MLTPAADLAKPKRTRTNVKQSKFGCFTCKSRRIKCDELKPICRRCLTSKRPCAYPHGAPPGPTPISLWANPSLPQNRFVNLICKVLVQGPRRSKNDLEVAFWSHTIPQLTQSIPSVQAAAAAFGASYDAHVLRGNQSSEAIEHYSRALRLVQIELSSLQHGIVPCIVACLFLSCTEALQQRFDKGLVHLQGAFSLLTSDPKPTSKAITNTEEISLLFRKLDLHSATFAVGRAPELPPLPVPTPKALLSFSPDEALFRILHACYHFTAIASPYRYVSRRILPPELLIEQGRHLADMKQWLSRHNAQGGNEQLLVLRAQCLAAFINVANILEPREMAFDDYAPEFQEIITSVEILSLNAADGGGPPLNSPDALPLFTPEMGIIHPLYFTALKYRDPFWRRRAVALLRRSGREGPWVGEIEAALASAIAVREEQPEKPGERVSGDLTRIPESARISNCWVVEYMRDGVDGRDISRSDETRIRKVKAILIRCHDMEKMLQNSIQAPNEHPWRDRTQWAWWEEIISVPYNTELESCTHQRVMEPVLVEL</sequence>
<evidence type="ECO:0000313" key="8">
    <source>
        <dbReference type="EMBL" id="RSM20172.1"/>
    </source>
</evidence>
<keyword evidence="1" id="KW-0479">Metal-binding</keyword>
<evidence type="ECO:0000313" key="9">
    <source>
        <dbReference type="Proteomes" id="UP000288429"/>
    </source>
</evidence>
<evidence type="ECO:0000256" key="3">
    <source>
        <dbReference type="ARBA" id="ARBA00023015"/>
    </source>
</evidence>
<evidence type="ECO:0000256" key="4">
    <source>
        <dbReference type="ARBA" id="ARBA00023125"/>
    </source>
</evidence>
<dbReference type="Pfam" id="PF00172">
    <property type="entry name" value="Zn_clus"/>
    <property type="match status" value="1"/>
</dbReference>
<keyword evidence="6" id="KW-0539">Nucleus</keyword>
<evidence type="ECO:0000256" key="6">
    <source>
        <dbReference type="ARBA" id="ARBA00023242"/>
    </source>
</evidence>
<dbReference type="PROSITE" id="PS00463">
    <property type="entry name" value="ZN2_CY6_FUNGAL_1"/>
    <property type="match status" value="1"/>
</dbReference>
<dbReference type="SUPFAM" id="SSF57701">
    <property type="entry name" value="Zn2/Cys6 DNA-binding domain"/>
    <property type="match status" value="1"/>
</dbReference>
<keyword evidence="5" id="KW-0804">Transcription</keyword>
<dbReference type="GO" id="GO:0008270">
    <property type="term" value="F:zinc ion binding"/>
    <property type="evidence" value="ECO:0007669"/>
    <property type="project" value="InterPro"/>
</dbReference>
<dbReference type="PROSITE" id="PS50048">
    <property type="entry name" value="ZN2_CY6_FUNGAL_2"/>
    <property type="match status" value="1"/>
</dbReference>
<dbReference type="AlphaFoldDB" id="A0A428V0X9"/>
<keyword evidence="9" id="KW-1185">Reference proteome</keyword>
<evidence type="ECO:0000256" key="2">
    <source>
        <dbReference type="ARBA" id="ARBA00022833"/>
    </source>
</evidence>
<dbReference type="PANTHER" id="PTHR36206:SF12">
    <property type="entry name" value="ASPERCRYPTIN BIOSYNTHESIS CLUSTER-SPECIFIC TRANSCRIPTION REGULATOR ATNN-RELATED"/>
    <property type="match status" value="1"/>
</dbReference>
<reference evidence="8 9" key="1">
    <citation type="submission" date="2017-06" db="EMBL/GenBank/DDBJ databases">
        <title>Cmopartive genomic analysis of Ambrosia Fusariam Clade fungi.</title>
        <authorList>
            <person name="Stajich J.E."/>
            <person name="Carrillo J."/>
            <person name="Kijimoto T."/>
            <person name="Eskalen A."/>
            <person name="O'Donnell K."/>
            <person name="Kasson M."/>
        </authorList>
    </citation>
    <scope>NUCLEOTIDE SEQUENCE [LARGE SCALE GENOMIC DNA]</scope>
    <source>
        <strain evidence="8 9">NRRL 20438</strain>
    </source>
</reference>
<protein>
    <recommendedName>
        <fullName evidence="7">Zn(2)-C6 fungal-type domain-containing protein</fullName>
    </recommendedName>
</protein>
<keyword evidence="4" id="KW-0238">DNA-binding</keyword>
<dbReference type="CDD" id="cd00067">
    <property type="entry name" value="GAL4"/>
    <property type="match status" value="1"/>
</dbReference>
<evidence type="ECO:0000256" key="5">
    <source>
        <dbReference type="ARBA" id="ARBA00023163"/>
    </source>
</evidence>
<dbReference type="Proteomes" id="UP000288429">
    <property type="component" value="Unassembled WGS sequence"/>
</dbReference>
<dbReference type="Gene3D" id="4.10.240.10">
    <property type="entry name" value="Zn(2)-C6 fungal-type DNA-binding domain"/>
    <property type="match status" value="1"/>
</dbReference>
<dbReference type="InterPro" id="IPR052360">
    <property type="entry name" value="Transcr_Regulatory_Proteins"/>
</dbReference>
<evidence type="ECO:0000256" key="1">
    <source>
        <dbReference type="ARBA" id="ARBA00022723"/>
    </source>
</evidence>
<dbReference type="EMBL" id="NIZV01000007">
    <property type="protein sequence ID" value="RSM20172.1"/>
    <property type="molecule type" value="Genomic_DNA"/>
</dbReference>
<dbReference type="GO" id="GO:0000981">
    <property type="term" value="F:DNA-binding transcription factor activity, RNA polymerase II-specific"/>
    <property type="evidence" value="ECO:0007669"/>
    <property type="project" value="InterPro"/>
</dbReference>
<keyword evidence="2" id="KW-0862">Zinc</keyword>
<name>A0A428V0X9_9HYPO</name>
<accession>A0A428V0X9</accession>
<gene>
    <name evidence="8" type="ORF">CDV31_000967</name>
</gene>
<dbReference type="InterPro" id="IPR001138">
    <property type="entry name" value="Zn2Cys6_DnaBD"/>
</dbReference>
<evidence type="ECO:0000259" key="7">
    <source>
        <dbReference type="PROSITE" id="PS50048"/>
    </source>
</evidence>
<dbReference type="SMART" id="SM00066">
    <property type="entry name" value="GAL4"/>
    <property type="match status" value="1"/>
</dbReference>
<feature type="domain" description="Zn(2)-C6 fungal-type" evidence="7">
    <location>
        <begin position="24"/>
        <end position="54"/>
    </location>
</feature>
<comment type="caution">
    <text evidence="8">The sequence shown here is derived from an EMBL/GenBank/DDBJ whole genome shotgun (WGS) entry which is preliminary data.</text>
</comment>
<dbReference type="PANTHER" id="PTHR36206">
    <property type="entry name" value="ASPERCRYPTIN BIOSYNTHESIS CLUSTER-SPECIFIC TRANSCRIPTION REGULATOR ATNN-RELATED"/>
    <property type="match status" value="1"/>
</dbReference>
<dbReference type="InterPro" id="IPR036864">
    <property type="entry name" value="Zn2-C6_fun-type_DNA-bd_sf"/>
</dbReference>
<keyword evidence="3" id="KW-0805">Transcription regulation</keyword>
<dbReference type="GO" id="GO:0003677">
    <property type="term" value="F:DNA binding"/>
    <property type="evidence" value="ECO:0007669"/>
    <property type="project" value="UniProtKB-KW"/>
</dbReference>
<organism evidence="8 9">
    <name type="scientific">Fusarium ambrosium</name>
    <dbReference type="NCBI Taxonomy" id="131363"/>
    <lineage>
        <taxon>Eukaryota</taxon>
        <taxon>Fungi</taxon>
        <taxon>Dikarya</taxon>
        <taxon>Ascomycota</taxon>
        <taxon>Pezizomycotina</taxon>
        <taxon>Sordariomycetes</taxon>
        <taxon>Hypocreomycetidae</taxon>
        <taxon>Hypocreales</taxon>
        <taxon>Nectriaceae</taxon>
        <taxon>Fusarium</taxon>
        <taxon>Fusarium solani species complex</taxon>
    </lineage>
</organism>
<proteinExistence type="predicted"/>